<name>A0A9I9EDC4_CUCME</name>
<reference evidence="1" key="1">
    <citation type="submission" date="2023-03" db="UniProtKB">
        <authorList>
            <consortium name="EnsemblPlants"/>
        </authorList>
    </citation>
    <scope>IDENTIFICATION</scope>
</reference>
<dbReference type="Gramene" id="MELO3C031983.2.1">
    <property type="protein sequence ID" value="MELO3C031983.2.1"/>
    <property type="gene ID" value="MELO3C031983.2"/>
</dbReference>
<organism evidence="1">
    <name type="scientific">Cucumis melo</name>
    <name type="common">Muskmelon</name>
    <dbReference type="NCBI Taxonomy" id="3656"/>
    <lineage>
        <taxon>Eukaryota</taxon>
        <taxon>Viridiplantae</taxon>
        <taxon>Streptophyta</taxon>
        <taxon>Embryophyta</taxon>
        <taxon>Tracheophyta</taxon>
        <taxon>Spermatophyta</taxon>
        <taxon>Magnoliopsida</taxon>
        <taxon>eudicotyledons</taxon>
        <taxon>Gunneridae</taxon>
        <taxon>Pentapetalae</taxon>
        <taxon>rosids</taxon>
        <taxon>fabids</taxon>
        <taxon>Cucurbitales</taxon>
        <taxon>Cucurbitaceae</taxon>
        <taxon>Benincaseae</taxon>
        <taxon>Cucumis</taxon>
    </lineage>
</organism>
<sequence length="40" mass="4829">MNTKQTEADRRDDVEQVRAFHISTRQTEDWGRRRNLGKLN</sequence>
<proteinExistence type="predicted"/>
<dbReference type="EnsemblPlants" id="MELO3C031983.2.1">
    <property type="protein sequence ID" value="MELO3C031983.2.1"/>
    <property type="gene ID" value="MELO3C031983.2"/>
</dbReference>
<protein>
    <submittedName>
        <fullName evidence="1">Uncharacterized protein</fullName>
    </submittedName>
</protein>
<dbReference type="AlphaFoldDB" id="A0A9I9EDC4"/>
<accession>A0A9I9EDC4</accession>
<evidence type="ECO:0000313" key="1">
    <source>
        <dbReference type="EnsemblPlants" id="MELO3C031983.2.1"/>
    </source>
</evidence>